<dbReference type="OMA" id="CLAMFDN"/>
<sequence length="85" mass="9582">MLQPPRRQQDPRETSGHDMLPWAINSPLVLAARRTYISVPILASYHLRPLESTSHIFWHSSKPLVGPMSEVFLSGAPCLAMFDNI</sequence>
<dbReference type="Proteomes" id="UP000001292">
    <property type="component" value="Unassembled WGS sequence"/>
</dbReference>
<protein>
    <submittedName>
        <fullName evidence="1">GM15373</fullName>
    </submittedName>
</protein>
<dbReference type="AlphaFoldDB" id="B4IBJ7"/>
<organism evidence="2">
    <name type="scientific">Drosophila sechellia</name>
    <name type="common">Fruit fly</name>
    <dbReference type="NCBI Taxonomy" id="7238"/>
    <lineage>
        <taxon>Eukaryota</taxon>
        <taxon>Metazoa</taxon>
        <taxon>Ecdysozoa</taxon>
        <taxon>Arthropoda</taxon>
        <taxon>Hexapoda</taxon>
        <taxon>Insecta</taxon>
        <taxon>Pterygota</taxon>
        <taxon>Neoptera</taxon>
        <taxon>Endopterygota</taxon>
        <taxon>Diptera</taxon>
        <taxon>Brachycera</taxon>
        <taxon>Muscomorpha</taxon>
        <taxon>Ephydroidea</taxon>
        <taxon>Drosophilidae</taxon>
        <taxon>Drosophila</taxon>
        <taxon>Sophophora</taxon>
    </lineage>
</organism>
<evidence type="ECO:0000313" key="2">
    <source>
        <dbReference type="Proteomes" id="UP000001292"/>
    </source>
</evidence>
<dbReference type="HOGENOM" id="CLU_2515065_0_0_1"/>
<keyword evidence="2" id="KW-1185">Reference proteome</keyword>
<dbReference type="EMBL" id="CH480827">
    <property type="protein sequence ID" value="EDW44755.1"/>
    <property type="molecule type" value="Genomic_DNA"/>
</dbReference>
<name>B4IBJ7_DROSE</name>
<reference evidence="1 2" key="1">
    <citation type="journal article" date="2007" name="Nature">
        <title>Evolution of genes and genomes on the Drosophila phylogeny.</title>
        <authorList>
            <consortium name="Drosophila 12 Genomes Consortium"/>
            <person name="Clark A.G."/>
            <person name="Eisen M.B."/>
            <person name="Smith D.R."/>
            <person name="Bergman C.M."/>
            <person name="Oliver B."/>
            <person name="Markow T.A."/>
            <person name="Kaufman T.C."/>
            <person name="Kellis M."/>
            <person name="Gelbart W."/>
            <person name="Iyer V.N."/>
            <person name="Pollard D.A."/>
            <person name="Sackton T.B."/>
            <person name="Larracuente A.M."/>
            <person name="Singh N.D."/>
            <person name="Abad J.P."/>
            <person name="Abt D.N."/>
            <person name="Adryan B."/>
            <person name="Aguade M."/>
            <person name="Akashi H."/>
            <person name="Anderson W.W."/>
            <person name="Aquadro C.F."/>
            <person name="Ardell D.H."/>
            <person name="Arguello R."/>
            <person name="Artieri C.G."/>
            <person name="Barbash D.A."/>
            <person name="Barker D."/>
            <person name="Barsanti P."/>
            <person name="Batterham P."/>
            <person name="Batzoglou S."/>
            <person name="Begun D."/>
            <person name="Bhutkar A."/>
            <person name="Blanco E."/>
            <person name="Bosak S.A."/>
            <person name="Bradley R.K."/>
            <person name="Brand A.D."/>
            <person name="Brent M.R."/>
            <person name="Brooks A.N."/>
            <person name="Brown R.H."/>
            <person name="Butlin R.K."/>
            <person name="Caggese C."/>
            <person name="Calvi B.R."/>
            <person name="Bernardo de Carvalho A."/>
            <person name="Caspi A."/>
            <person name="Castrezana S."/>
            <person name="Celniker S.E."/>
            <person name="Chang J.L."/>
            <person name="Chapple C."/>
            <person name="Chatterji S."/>
            <person name="Chinwalla A."/>
            <person name="Civetta A."/>
            <person name="Clifton S.W."/>
            <person name="Comeron J.M."/>
            <person name="Costello J.C."/>
            <person name="Coyne J.A."/>
            <person name="Daub J."/>
            <person name="David R.G."/>
            <person name="Delcher A.L."/>
            <person name="Delehaunty K."/>
            <person name="Do C.B."/>
            <person name="Ebling H."/>
            <person name="Edwards K."/>
            <person name="Eickbush T."/>
            <person name="Evans J.D."/>
            <person name="Filipski A."/>
            <person name="Findeiss S."/>
            <person name="Freyhult E."/>
            <person name="Fulton L."/>
            <person name="Fulton R."/>
            <person name="Garcia A.C."/>
            <person name="Gardiner A."/>
            <person name="Garfield D.A."/>
            <person name="Garvin B.E."/>
            <person name="Gibson G."/>
            <person name="Gilbert D."/>
            <person name="Gnerre S."/>
            <person name="Godfrey J."/>
            <person name="Good R."/>
            <person name="Gotea V."/>
            <person name="Gravely B."/>
            <person name="Greenberg A.J."/>
            <person name="Griffiths-Jones S."/>
            <person name="Gross S."/>
            <person name="Guigo R."/>
            <person name="Gustafson E.A."/>
            <person name="Haerty W."/>
            <person name="Hahn M.W."/>
            <person name="Halligan D.L."/>
            <person name="Halpern A.L."/>
            <person name="Halter G.M."/>
            <person name="Han M.V."/>
            <person name="Heger A."/>
            <person name="Hillier L."/>
            <person name="Hinrichs A.S."/>
            <person name="Holmes I."/>
            <person name="Hoskins R.A."/>
            <person name="Hubisz M.J."/>
            <person name="Hultmark D."/>
            <person name="Huntley M.A."/>
            <person name="Jaffe D.B."/>
            <person name="Jagadeeshan S."/>
            <person name="Jeck W.R."/>
            <person name="Johnson J."/>
            <person name="Jones C.D."/>
            <person name="Jordan W.C."/>
            <person name="Karpen G.H."/>
            <person name="Kataoka E."/>
            <person name="Keightley P.D."/>
            <person name="Kheradpour P."/>
            <person name="Kirkness E.F."/>
            <person name="Koerich L.B."/>
            <person name="Kristiansen K."/>
            <person name="Kudrna D."/>
            <person name="Kulathinal R.J."/>
            <person name="Kumar S."/>
            <person name="Kwok R."/>
            <person name="Lander E."/>
            <person name="Langley C.H."/>
            <person name="Lapoint R."/>
            <person name="Lazzaro B.P."/>
            <person name="Lee S.J."/>
            <person name="Levesque L."/>
            <person name="Li R."/>
            <person name="Lin C.F."/>
            <person name="Lin M.F."/>
            <person name="Lindblad-Toh K."/>
            <person name="Llopart A."/>
            <person name="Long M."/>
            <person name="Low L."/>
            <person name="Lozovsky E."/>
            <person name="Lu J."/>
            <person name="Luo M."/>
            <person name="Machado C.A."/>
            <person name="Makalowski W."/>
            <person name="Marzo M."/>
            <person name="Matsuda M."/>
            <person name="Matzkin L."/>
            <person name="McAllister B."/>
            <person name="McBride C.S."/>
            <person name="McKernan B."/>
            <person name="McKernan K."/>
            <person name="Mendez-Lago M."/>
            <person name="Minx P."/>
            <person name="Mollenhauer M.U."/>
            <person name="Montooth K."/>
            <person name="Mount S.M."/>
            <person name="Mu X."/>
            <person name="Myers E."/>
            <person name="Negre B."/>
            <person name="Newfeld S."/>
            <person name="Nielsen R."/>
            <person name="Noor M.A."/>
            <person name="O'Grady P."/>
            <person name="Pachter L."/>
            <person name="Papaceit M."/>
            <person name="Parisi M.J."/>
            <person name="Parisi M."/>
            <person name="Parts L."/>
            <person name="Pedersen J.S."/>
            <person name="Pesole G."/>
            <person name="Phillippy A.M."/>
            <person name="Ponting C.P."/>
            <person name="Pop M."/>
            <person name="Porcelli D."/>
            <person name="Powell J.R."/>
            <person name="Prohaska S."/>
            <person name="Pruitt K."/>
            <person name="Puig M."/>
            <person name="Quesneville H."/>
            <person name="Ram K.R."/>
            <person name="Rand D."/>
            <person name="Rasmussen M.D."/>
            <person name="Reed L.K."/>
            <person name="Reenan R."/>
            <person name="Reily A."/>
            <person name="Remington K.A."/>
            <person name="Rieger T.T."/>
            <person name="Ritchie M.G."/>
            <person name="Robin C."/>
            <person name="Rogers Y.H."/>
            <person name="Rohde C."/>
            <person name="Rozas J."/>
            <person name="Rubenfield M.J."/>
            <person name="Ruiz A."/>
            <person name="Russo S."/>
            <person name="Salzberg S.L."/>
            <person name="Sanchez-Gracia A."/>
            <person name="Saranga D.J."/>
            <person name="Sato H."/>
            <person name="Schaeffer S.W."/>
            <person name="Schatz M.C."/>
            <person name="Schlenke T."/>
            <person name="Schwartz R."/>
            <person name="Segarra C."/>
            <person name="Singh R.S."/>
            <person name="Sirot L."/>
            <person name="Sirota M."/>
            <person name="Sisneros N.B."/>
            <person name="Smith C.D."/>
            <person name="Smith T.F."/>
            <person name="Spieth J."/>
            <person name="Stage D.E."/>
            <person name="Stark A."/>
            <person name="Stephan W."/>
            <person name="Strausberg R.L."/>
            <person name="Strempel S."/>
            <person name="Sturgill D."/>
            <person name="Sutton G."/>
            <person name="Sutton G.G."/>
            <person name="Tao W."/>
            <person name="Teichmann S."/>
            <person name="Tobari Y.N."/>
            <person name="Tomimura Y."/>
            <person name="Tsolas J.M."/>
            <person name="Valente V.L."/>
            <person name="Venter E."/>
            <person name="Venter J.C."/>
            <person name="Vicario S."/>
            <person name="Vieira F.G."/>
            <person name="Vilella A.J."/>
            <person name="Villasante A."/>
            <person name="Walenz B."/>
            <person name="Wang J."/>
            <person name="Wasserman M."/>
            <person name="Watts T."/>
            <person name="Wilson D."/>
            <person name="Wilson R.K."/>
            <person name="Wing R.A."/>
            <person name="Wolfner M.F."/>
            <person name="Wong A."/>
            <person name="Wong G.K."/>
            <person name="Wu C.I."/>
            <person name="Wu G."/>
            <person name="Yamamoto D."/>
            <person name="Yang H.P."/>
            <person name="Yang S.P."/>
            <person name="Yorke J.A."/>
            <person name="Yoshida K."/>
            <person name="Zdobnov E."/>
            <person name="Zhang P."/>
            <person name="Zhang Y."/>
            <person name="Zimin A.V."/>
            <person name="Baldwin J."/>
            <person name="Abdouelleil A."/>
            <person name="Abdulkadir J."/>
            <person name="Abebe A."/>
            <person name="Abera B."/>
            <person name="Abreu J."/>
            <person name="Acer S.C."/>
            <person name="Aftuck L."/>
            <person name="Alexander A."/>
            <person name="An P."/>
            <person name="Anderson E."/>
            <person name="Anderson S."/>
            <person name="Arachi H."/>
            <person name="Azer M."/>
            <person name="Bachantsang P."/>
            <person name="Barry A."/>
            <person name="Bayul T."/>
            <person name="Berlin A."/>
            <person name="Bessette D."/>
            <person name="Bloom T."/>
            <person name="Blye J."/>
            <person name="Boguslavskiy L."/>
            <person name="Bonnet C."/>
            <person name="Boukhgalter B."/>
            <person name="Bourzgui I."/>
            <person name="Brown A."/>
            <person name="Cahill P."/>
            <person name="Channer S."/>
            <person name="Cheshatsang Y."/>
            <person name="Chuda L."/>
            <person name="Citroen M."/>
            <person name="Collymore A."/>
            <person name="Cooke P."/>
            <person name="Costello M."/>
            <person name="D'Aco K."/>
            <person name="Daza R."/>
            <person name="De Haan G."/>
            <person name="DeGray S."/>
            <person name="DeMaso C."/>
            <person name="Dhargay N."/>
            <person name="Dooley K."/>
            <person name="Dooley E."/>
            <person name="Doricent M."/>
            <person name="Dorje P."/>
            <person name="Dorjee K."/>
            <person name="Dupes A."/>
            <person name="Elong R."/>
            <person name="Falk J."/>
            <person name="Farina A."/>
            <person name="Faro S."/>
            <person name="Ferguson D."/>
            <person name="Fisher S."/>
            <person name="Foley C.D."/>
            <person name="Franke A."/>
            <person name="Friedrich D."/>
            <person name="Gadbois L."/>
            <person name="Gearin G."/>
            <person name="Gearin C.R."/>
            <person name="Giannoukos G."/>
            <person name="Goode T."/>
            <person name="Graham J."/>
            <person name="Grandbois E."/>
            <person name="Grewal S."/>
            <person name="Gyaltsen K."/>
            <person name="Hafez N."/>
            <person name="Hagos B."/>
            <person name="Hall J."/>
            <person name="Henson C."/>
            <person name="Hollinger A."/>
            <person name="Honan T."/>
            <person name="Huard M.D."/>
            <person name="Hughes L."/>
            <person name="Hurhula B."/>
            <person name="Husby M.E."/>
            <person name="Kamat A."/>
            <person name="Kanga B."/>
            <person name="Kashin S."/>
            <person name="Khazanovich D."/>
            <person name="Kisner P."/>
            <person name="Lance K."/>
            <person name="Lara M."/>
            <person name="Lee W."/>
            <person name="Lennon N."/>
            <person name="Letendre F."/>
            <person name="LeVine R."/>
            <person name="Lipovsky A."/>
            <person name="Liu X."/>
            <person name="Liu J."/>
            <person name="Liu S."/>
            <person name="Lokyitsang T."/>
            <person name="Lokyitsang Y."/>
            <person name="Lubonja R."/>
            <person name="Lui A."/>
            <person name="MacDonald P."/>
            <person name="Magnisalis V."/>
            <person name="Maru K."/>
            <person name="Matthews C."/>
            <person name="McCusker W."/>
            <person name="McDonough S."/>
            <person name="Mehta T."/>
            <person name="Meldrim J."/>
            <person name="Meneus L."/>
            <person name="Mihai O."/>
            <person name="Mihalev A."/>
            <person name="Mihova T."/>
            <person name="Mittelman R."/>
            <person name="Mlenga V."/>
            <person name="Montmayeur A."/>
            <person name="Mulrain L."/>
            <person name="Navidi A."/>
            <person name="Naylor J."/>
            <person name="Negash T."/>
            <person name="Nguyen T."/>
            <person name="Nguyen N."/>
            <person name="Nicol R."/>
            <person name="Norbu C."/>
            <person name="Norbu N."/>
            <person name="Novod N."/>
            <person name="O'Neill B."/>
            <person name="Osman S."/>
            <person name="Markiewicz E."/>
            <person name="Oyono O.L."/>
            <person name="Patti C."/>
            <person name="Phunkhang P."/>
            <person name="Pierre F."/>
            <person name="Priest M."/>
            <person name="Raghuraman S."/>
            <person name="Rege F."/>
            <person name="Reyes R."/>
            <person name="Rise C."/>
            <person name="Rogov P."/>
            <person name="Ross K."/>
            <person name="Ryan E."/>
            <person name="Settipalli S."/>
            <person name="Shea T."/>
            <person name="Sherpa N."/>
            <person name="Shi L."/>
            <person name="Shih D."/>
            <person name="Sparrow T."/>
            <person name="Spaulding J."/>
            <person name="Stalker J."/>
            <person name="Stange-Thomann N."/>
            <person name="Stavropoulos S."/>
            <person name="Stone C."/>
            <person name="Strader C."/>
            <person name="Tesfaye S."/>
            <person name="Thomson T."/>
            <person name="Thoulutsang Y."/>
            <person name="Thoulutsang D."/>
            <person name="Topham K."/>
            <person name="Topping I."/>
            <person name="Tsamla T."/>
            <person name="Vassiliev H."/>
            <person name="Vo A."/>
            <person name="Wangchuk T."/>
            <person name="Wangdi T."/>
            <person name="Weiand M."/>
            <person name="Wilkinson J."/>
            <person name="Wilson A."/>
            <person name="Yadav S."/>
            <person name="Young G."/>
            <person name="Yu Q."/>
            <person name="Zembek L."/>
            <person name="Zhong D."/>
            <person name="Zimmer A."/>
            <person name="Zwirko Z."/>
            <person name="Jaffe D.B."/>
            <person name="Alvarez P."/>
            <person name="Brockman W."/>
            <person name="Butler J."/>
            <person name="Chin C."/>
            <person name="Gnerre S."/>
            <person name="Grabherr M."/>
            <person name="Kleber M."/>
            <person name="Mauceli E."/>
            <person name="MacCallum I."/>
        </authorList>
    </citation>
    <scope>NUCLEOTIDE SEQUENCE [LARGE SCALE GENOMIC DNA]</scope>
    <source>
        <strain evidence="2">Rob3c / Tucson 14021-0248.25</strain>
    </source>
</reference>
<proteinExistence type="predicted"/>
<evidence type="ECO:0000313" key="1">
    <source>
        <dbReference type="EMBL" id="EDW44755.1"/>
    </source>
</evidence>
<accession>B4IBJ7</accession>
<gene>
    <name evidence="1" type="primary">Dsec\GM15373</name>
    <name evidence="1" type="ORF">Dsec_GM15373</name>
</gene>